<name>A0AAD7M841_MYCRO</name>
<evidence type="ECO:0000313" key="1">
    <source>
        <dbReference type="EMBL" id="KAJ7705254.1"/>
    </source>
</evidence>
<gene>
    <name evidence="1" type="ORF">B0H17DRAFT_920580</name>
</gene>
<dbReference type="Proteomes" id="UP001221757">
    <property type="component" value="Unassembled WGS sequence"/>
</dbReference>
<dbReference type="AlphaFoldDB" id="A0AAD7M841"/>
<organism evidence="1 2">
    <name type="scientific">Mycena rosella</name>
    <name type="common">Pink bonnet</name>
    <name type="synonym">Agaricus rosellus</name>
    <dbReference type="NCBI Taxonomy" id="1033263"/>
    <lineage>
        <taxon>Eukaryota</taxon>
        <taxon>Fungi</taxon>
        <taxon>Dikarya</taxon>
        <taxon>Basidiomycota</taxon>
        <taxon>Agaricomycotina</taxon>
        <taxon>Agaricomycetes</taxon>
        <taxon>Agaricomycetidae</taxon>
        <taxon>Agaricales</taxon>
        <taxon>Marasmiineae</taxon>
        <taxon>Mycenaceae</taxon>
        <taxon>Mycena</taxon>
    </lineage>
</organism>
<dbReference type="EMBL" id="JARKIE010000008">
    <property type="protein sequence ID" value="KAJ7705254.1"/>
    <property type="molecule type" value="Genomic_DNA"/>
</dbReference>
<proteinExistence type="predicted"/>
<accession>A0AAD7M841</accession>
<evidence type="ECO:0000313" key="2">
    <source>
        <dbReference type="Proteomes" id="UP001221757"/>
    </source>
</evidence>
<keyword evidence="2" id="KW-1185">Reference proteome</keyword>
<protein>
    <submittedName>
        <fullName evidence="1">Uncharacterized protein</fullName>
    </submittedName>
</protein>
<reference evidence="1" key="1">
    <citation type="submission" date="2023-03" db="EMBL/GenBank/DDBJ databases">
        <title>Massive genome expansion in bonnet fungi (Mycena s.s.) driven by repeated elements and novel gene families across ecological guilds.</title>
        <authorList>
            <consortium name="Lawrence Berkeley National Laboratory"/>
            <person name="Harder C.B."/>
            <person name="Miyauchi S."/>
            <person name="Viragh M."/>
            <person name="Kuo A."/>
            <person name="Thoen E."/>
            <person name="Andreopoulos B."/>
            <person name="Lu D."/>
            <person name="Skrede I."/>
            <person name="Drula E."/>
            <person name="Henrissat B."/>
            <person name="Morin E."/>
            <person name="Kohler A."/>
            <person name="Barry K."/>
            <person name="LaButti K."/>
            <person name="Morin E."/>
            <person name="Salamov A."/>
            <person name="Lipzen A."/>
            <person name="Mereny Z."/>
            <person name="Hegedus B."/>
            <person name="Baldrian P."/>
            <person name="Stursova M."/>
            <person name="Weitz H."/>
            <person name="Taylor A."/>
            <person name="Grigoriev I.V."/>
            <person name="Nagy L.G."/>
            <person name="Martin F."/>
            <person name="Kauserud H."/>
        </authorList>
    </citation>
    <scope>NUCLEOTIDE SEQUENCE</scope>
    <source>
        <strain evidence="1">CBHHK067</strain>
    </source>
</reference>
<feature type="non-terminal residue" evidence="1">
    <location>
        <position position="1"/>
    </location>
</feature>
<sequence length="188" mass="21184">MVTADSLGDVFEKCLNPAAVMPTAFDKIQHQINQTLGSLIPDRTEDTTPEAFFSAEWGVDDGAWVKDHLLKHALESSSGEDDITYADIMEIPNEDLGPNSYRIIALESCFLKVLTLLIHRRITQWAAARGLIPDWQNGFRKKYRTNNNPFVLRCRQHYIDATNAFPSADHATMWLKFARMGMAGPISD</sequence>
<comment type="caution">
    <text evidence="1">The sequence shown here is derived from an EMBL/GenBank/DDBJ whole genome shotgun (WGS) entry which is preliminary data.</text>
</comment>